<dbReference type="Pfam" id="PF13444">
    <property type="entry name" value="Acetyltransf_5"/>
    <property type="match status" value="1"/>
</dbReference>
<evidence type="ECO:0000256" key="2">
    <source>
        <dbReference type="ARBA" id="ARBA00022516"/>
    </source>
</evidence>
<dbReference type="Proteomes" id="UP000823641">
    <property type="component" value="Unassembled WGS sequence"/>
</dbReference>
<organism evidence="6 7">
    <name type="scientific">Candidatus Gallipaludibacter merdavium</name>
    <dbReference type="NCBI Taxonomy" id="2840839"/>
    <lineage>
        <taxon>Bacteria</taxon>
        <taxon>Pseudomonadati</taxon>
        <taxon>Bacteroidota</taxon>
        <taxon>Bacteroidia</taxon>
        <taxon>Bacteroidales</taxon>
        <taxon>Candidatus Gallipaludibacter</taxon>
    </lineage>
</organism>
<dbReference type="GO" id="GO:0006629">
    <property type="term" value="P:lipid metabolic process"/>
    <property type="evidence" value="ECO:0007669"/>
    <property type="project" value="UniProtKB-KW"/>
</dbReference>
<reference evidence="6" key="2">
    <citation type="journal article" date="2021" name="PeerJ">
        <title>Extensive microbial diversity within the chicken gut microbiome revealed by metagenomics and culture.</title>
        <authorList>
            <person name="Gilroy R."/>
            <person name="Ravi A."/>
            <person name="Getino M."/>
            <person name="Pursley I."/>
            <person name="Horton D.L."/>
            <person name="Alikhan N.F."/>
            <person name="Baker D."/>
            <person name="Gharbi K."/>
            <person name="Hall N."/>
            <person name="Watson M."/>
            <person name="Adriaenssens E.M."/>
            <person name="Foster-Nyarko E."/>
            <person name="Jarju S."/>
            <person name="Secka A."/>
            <person name="Antonio M."/>
            <person name="Oren A."/>
            <person name="Chaudhuri R.R."/>
            <person name="La Ragione R."/>
            <person name="Hildebrand F."/>
            <person name="Pallen M.J."/>
        </authorList>
    </citation>
    <scope>NUCLEOTIDE SEQUENCE</scope>
    <source>
        <strain evidence="6">G3-3990</strain>
    </source>
</reference>
<evidence type="ECO:0000256" key="1">
    <source>
        <dbReference type="ARBA" id="ARBA00005189"/>
    </source>
</evidence>
<dbReference type="InterPro" id="IPR052351">
    <property type="entry name" value="Ornithine_N-alpha-AT"/>
</dbReference>
<dbReference type="PANTHER" id="PTHR37323:SF1">
    <property type="entry name" value="L-ORNITHINE N(ALPHA)-ACYLTRANSFERASE"/>
    <property type="match status" value="1"/>
</dbReference>
<protein>
    <submittedName>
        <fullName evidence="6">GNAT family N-acetyltransferase</fullName>
    </submittedName>
</protein>
<dbReference type="GO" id="GO:0016746">
    <property type="term" value="F:acyltransferase activity"/>
    <property type="evidence" value="ECO:0007669"/>
    <property type="project" value="UniProtKB-KW"/>
</dbReference>
<keyword evidence="5" id="KW-0012">Acyltransferase</keyword>
<proteinExistence type="predicted"/>
<sequence>MNDLIQPISKEVLKSELTPDKLLRKTNKADNEIYVITAKNAPNVMQEIGRLREMTFRTAGAGTGQSADVGTFDMIDACRQLLVWNPEEEEIIGGYRFTYGNQVTLQENGQPYMNTEHLFDFSEKFIKEYLPYTIEMARAWVQPKYQSAQMGRKSLFALDNLWDGIGALVASGDVRYLAGKVTVYSTMPKPIRNAIFYYLEKFFGDKEKMLVGKWPETFTPEEVSMYDAMFTGNGYQENYKILNNYVKEHDEIIPPLIHSYIELSPTMKTFGTCLDKDFGDVYDTAMMITIADVYPAKLERYVHSFKPSEK</sequence>
<name>A0A9D9HRZ5_9BACT</name>
<keyword evidence="4" id="KW-0443">Lipid metabolism</keyword>
<evidence type="ECO:0000256" key="4">
    <source>
        <dbReference type="ARBA" id="ARBA00023098"/>
    </source>
</evidence>
<evidence type="ECO:0000313" key="7">
    <source>
        <dbReference type="Proteomes" id="UP000823641"/>
    </source>
</evidence>
<keyword evidence="3" id="KW-0808">Transferase</keyword>
<evidence type="ECO:0000256" key="5">
    <source>
        <dbReference type="ARBA" id="ARBA00023315"/>
    </source>
</evidence>
<reference evidence="6" key="1">
    <citation type="submission" date="2020-10" db="EMBL/GenBank/DDBJ databases">
        <authorList>
            <person name="Gilroy R."/>
        </authorList>
    </citation>
    <scope>NUCLEOTIDE SEQUENCE</scope>
    <source>
        <strain evidence="6">G3-3990</strain>
    </source>
</reference>
<dbReference type="InterPro" id="IPR016181">
    <property type="entry name" value="Acyl_CoA_acyltransferase"/>
</dbReference>
<dbReference type="PANTHER" id="PTHR37323">
    <property type="entry name" value="GCN5-RELATED N-ACETYLTRANSFERASE"/>
    <property type="match status" value="1"/>
</dbReference>
<keyword evidence="2" id="KW-0444">Lipid biosynthesis</keyword>
<evidence type="ECO:0000313" key="6">
    <source>
        <dbReference type="EMBL" id="MBO8458775.1"/>
    </source>
</evidence>
<gene>
    <name evidence="6" type="ORF">IAA73_00355</name>
</gene>
<comment type="pathway">
    <text evidence="1">Lipid metabolism.</text>
</comment>
<dbReference type="SUPFAM" id="SSF55729">
    <property type="entry name" value="Acyl-CoA N-acyltransferases (Nat)"/>
    <property type="match status" value="1"/>
</dbReference>
<dbReference type="EMBL" id="JADIMG010000003">
    <property type="protein sequence ID" value="MBO8458775.1"/>
    <property type="molecule type" value="Genomic_DNA"/>
</dbReference>
<dbReference type="AlphaFoldDB" id="A0A9D9HRZ5"/>
<evidence type="ECO:0000256" key="3">
    <source>
        <dbReference type="ARBA" id="ARBA00022679"/>
    </source>
</evidence>
<accession>A0A9D9HRZ5</accession>
<comment type="caution">
    <text evidence="6">The sequence shown here is derived from an EMBL/GenBank/DDBJ whole genome shotgun (WGS) entry which is preliminary data.</text>
</comment>